<keyword evidence="1" id="KW-0812">Transmembrane</keyword>
<dbReference type="EMBL" id="JAKRYL010000001">
    <property type="protein sequence ID" value="MCL7745617.1"/>
    <property type="molecule type" value="Genomic_DNA"/>
</dbReference>
<feature type="transmembrane region" description="Helical" evidence="1">
    <location>
        <begin position="36"/>
        <end position="58"/>
    </location>
</feature>
<evidence type="ECO:0000256" key="1">
    <source>
        <dbReference type="SAM" id="Phobius"/>
    </source>
</evidence>
<keyword evidence="1" id="KW-0472">Membrane</keyword>
<feature type="transmembrane region" description="Helical" evidence="1">
    <location>
        <begin position="12"/>
        <end position="30"/>
    </location>
</feature>
<name>A0A9X2CP06_9BACI</name>
<dbReference type="RefSeq" id="WP_250094554.1">
    <property type="nucleotide sequence ID" value="NZ_JAKRYL010000001.1"/>
</dbReference>
<sequence>MNKKRDAKNKSYYIGLIIIHILLLSMTLTKRKDRKTIFLTLLLIVGFAFHFEYPLYILKAYRYRTGILRTKEKDNSFGSVLSQALFVPSAAIFISAFQLGWKMKILFTFYFVFIERLFLKVKIFKNNWWHTSFTAISICTYFFVSDVCYKGIKKSKKLFSNLTLYHSIHLTYMSLLFSASLFGLFRFTPTSRTTQPWYEHYSFTKVYLVIETVITTFILERKKKWLKVLPLFIIVIVDRVLLKMDRLKVKGSYWLGLFPIRMIAHLLSFQLQRWIKK</sequence>
<keyword evidence="3" id="KW-1185">Reference proteome</keyword>
<comment type="caution">
    <text evidence="2">The sequence shown here is derived from an EMBL/GenBank/DDBJ whole genome shotgun (WGS) entry which is preliminary data.</text>
</comment>
<keyword evidence="1" id="KW-1133">Transmembrane helix</keyword>
<accession>A0A9X2CP06</accession>
<evidence type="ECO:0000313" key="3">
    <source>
        <dbReference type="Proteomes" id="UP001139150"/>
    </source>
</evidence>
<reference evidence="2" key="1">
    <citation type="submission" date="2022-02" db="EMBL/GenBank/DDBJ databases">
        <title>Halalkalibacter sp. nov. isolated from Lonar Lake, India.</title>
        <authorList>
            <person name="Joshi A."/>
            <person name="Thite S."/>
            <person name="Lodha T."/>
        </authorList>
    </citation>
    <scope>NUCLEOTIDE SEQUENCE</scope>
    <source>
        <strain evidence="2">MEB205</strain>
    </source>
</reference>
<organism evidence="2 3">
    <name type="scientific">Halalkalibacter alkaliphilus</name>
    <dbReference type="NCBI Taxonomy" id="2917993"/>
    <lineage>
        <taxon>Bacteria</taxon>
        <taxon>Bacillati</taxon>
        <taxon>Bacillota</taxon>
        <taxon>Bacilli</taxon>
        <taxon>Bacillales</taxon>
        <taxon>Bacillaceae</taxon>
        <taxon>Halalkalibacter</taxon>
    </lineage>
</organism>
<protein>
    <submittedName>
        <fullName evidence="2">Uncharacterized protein</fullName>
    </submittedName>
</protein>
<feature type="transmembrane region" description="Helical" evidence="1">
    <location>
        <begin position="225"/>
        <end position="241"/>
    </location>
</feature>
<evidence type="ECO:0000313" key="2">
    <source>
        <dbReference type="EMBL" id="MCL7745617.1"/>
    </source>
</evidence>
<gene>
    <name evidence="2" type="ORF">MF646_00645</name>
</gene>
<dbReference type="AlphaFoldDB" id="A0A9X2CP06"/>
<dbReference type="Proteomes" id="UP001139150">
    <property type="component" value="Unassembled WGS sequence"/>
</dbReference>
<feature type="transmembrane region" description="Helical" evidence="1">
    <location>
        <begin position="170"/>
        <end position="188"/>
    </location>
</feature>
<feature type="transmembrane region" description="Helical" evidence="1">
    <location>
        <begin position="253"/>
        <end position="271"/>
    </location>
</feature>
<proteinExistence type="predicted"/>
<feature type="transmembrane region" description="Helical" evidence="1">
    <location>
        <begin position="79"/>
        <end position="101"/>
    </location>
</feature>
<feature type="transmembrane region" description="Helical" evidence="1">
    <location>
        <begin position="128"/>
        <end position="149"/>
    </location>
</feature>